<evidence type="ECO:0000256" key="3">
    <source>
        <dbReference type="ARBA" id="ARBA00022490"/>
    </source>
</evidence>
<comment type="subunit">
    <text evidence="10">Tetramer of two alpha and two beta subunits.</text>
</comment>
<dbReference type="PANTHER" id="PTHR30075:SF2">
    <property type="entry name" value="GLYCINE--TRNA LIGASE, CHLOROPLASTIC_MITOCHONDRIAL 2"/>
    <property type="match status" value="1"/>
</dbReference>
<evidence type="ECO:0000256" key="7">
    <source>
        <dbReference type="ARBA" id="ARBA00022917"/>
    </source>
</evidence>
<evidence type="ECO:0000256" key="8">
    <source>
        <dbReference type="ARBA" id="ARBA00023146"/>
    </source>
</evidence>
<evidence type="ECO:0000313" key="12">
    <source>
        <dbReference type="Proteomes" id="UP000287394"/>
    </source>
</evidence>
<dbReference type="InterPro" id="IPR015944">
    <property type="entry name" value="Gly-tRNA-synth_bsu"/>
</dbReference>
<keyword evidence="4 10" id="KW-0436">Ligase</keyword>
<gene>
    <name evidence="10 11" type="primary">glyS</name>
    <name evidence="11" type="ORF">CCAX7_39380</name>
</gene>
<keyword evidence="8 10" id="KW-0030">Aminoacyl-tRNA synthetase</keyword>
<dbReference type="EC" id="6.1.1.14" evidence="10"/>
<comment type="subcellular location">
    <subcellularLocation>
        <location evidence="1 10">Cytoplasm</location>
    </subcellularLocation>
</comment>
<dbReference type="KEGG" id="ccot:CCAX7_39380"/>
<dbReference type="FunCoup" id="A0A402D3F2">
    <property type="interactions" value="396"/>
</dbReference>
<evidence type="ECO:0000313" key="11">
    <source>
        <dbReference type="EMBL" id="BDI31887.1"/>
    </source>
</evidence>
<dbReference type="Pfam" id="PF02092">
    <property type="entry name" value="tRNA_synt_2f"/>
    <property type="match status" value="1"/>
</dbReference>
<organism evidence="11 12">
    <name type="scientific">Capsulimonas corticalis</name>
    <dbReference type="NCBI Taxonomy" id="2219043"/>
    <lineage>
        <taxon>Bacteria</taxon>
        <taxon>Bacillati</taxon>
        <taxon>Armatimonadota</taxon>
        <taxon>Armatimonadia</taxon>
        <taxon>Capsulimonadales</taxon>
        <taxon>Capsulimonadaceae</taxon>
        <taxon>Capsulimonas</taxon>
    </lineage>
</organism>
<dbReference type="AlphaFoldDB" id="A0A402D3F2"/>
<evidence type="ECO:0000256" key="4">
    <source>
        <dbReference type="ARBA" id="ARBA00022598"/>
    </source>
</evidence>
<dbReference type="GO" id="GO:0004814">
    <property type="term" value="F:arginine-tRNA ligase activity"/>
    <property type="evidence" value="ECO:0007669"/>
    <property type="project" value="InterPro"/>
</dbReference>
<dbReference type="SMART" id="SM00836">
    <property type="entry name" value="DALR_1"/>
    <property type="match status" value="1"/>
</dbReference>
<evidence type="ECO:0000256" key="6">
    <source>
        <dbReference type="ARBA" id="ARBA00022840"/>
    </source>
</evidence>
<keyword evidence="12" id="KW-1185">Reference proteome</keyword>
<dbReference type="NCBIfam" id="TIGR00211">
    <property type="entry name" value="glyS"/>
    <property type="match status" value="1"/>
</dbReference>
<evidence type="ECO:0000256" key="9">
    <source>
        <dbReference type="ARBA" id="ARBA00047937"/>
    </source>
</evidence>
<keyword evidence="5 10" id="KW-0547">Nucleotide-binding</keyword>
<protein>
    <recommendedName>
        <fullName evidence="10">Glycine--tRNA ligase beta subunit</fullName>
        <ecNumber evidence="10">6.1.1.14</ecNumber>
    </recommendedName>
    <alternativeName>
        <fullName evidence="10">Glycyl-tRNA synthetase beta subunit</fullName>
        <shortName evidence="10">GlyRS</shortName>
    </alternativeName>
</protein>
<sequence length="702" mass="76545">MTELLWEIGCEELPATFVAPTLAQIEQLFQDKFTAARLWDKDADDAALRVLGTPRRLVLHAHGLAARQPDETLVVKGPAQNIAFTAEGEPSKAAIGFANKNGVQVGELTVVDGYVQATVKRAGQSAAEIAAELLPKIARELTFPKAMRWGSGKLRFARPIRWILALLDNEVVPFSIEHVATGRKTRGHRFLSPDEVEVPTIDDYFNLMRDKFVLLDPEERRQMIVEQATSLAKREADGDVQINPALLDENVFLTEYPTAVLGSFSTEFLQLPTPVLITAMRKHQRYFPVFAADGSLLPRFVAVRNGGGEYLDTVRAGYEQVLVARFNDAKFFFDLDTTTPLSAKIDGTKNIVFQEKLGTVYEKSLRLSPILRDGGLLTELGAGEAQNVLRAAELSKADLASEMVKELPALQGIVGRDYAGRDGEPETVAAAIAEHYMPKGAGEALPETVAGRLLAIADRVDTLTGYSGIGIFPTGTSDPYALRRAGSGLVALLGVDRSLPALATLFDAAWNAYHTQGIALTETREQAYAYFLTLIGQRLNASLEEKGVRYDVRDAVLAAPITHVFDTQARAVTLGAQADSAGVREAAAALLRIGNILRFAAKEGVEIPATDADPTLFEQDVEGQLWSAYLDTREKYATAADAGDWERALALLGALRPAVDAFFESVMVMGDDTARRANRLAMLSRVRETYNEYAEFDKLVAG</sequence>
<dbReference type="PRINTS" id="PR01045">
    <property type="entry name" value="TRNASYNTHGB"/>
</dbReference>
<reference evidence="11 12" key="1">
    <citation type="journal article" date="2019" name="Int. J. Syst. Evol. Microbiol.">
        <title>Capsulimonas corticalis gen. nov., sp. nov., an aerobic capsulated bacterium, of a novel bacterial order, Capsulimonadales ord. nov., of the class Armatimonadia of the phylum Armatimonadetes.</title>
        <authorList>
            <person name="Li J."/>
            <person name="Kudo C."/>
            <person name="Tonouchi A."/>
        </authorList>
    </citation>
    <scope>NUCLEOTIDE SEQUENCE [LARGE SCALE GENOMIC DNA]</scope>
    <source>
        <strain evidence="11 12">AX-7</strain>
    </source>
</reference>
<evidence type="ECO:0000256" key="5">
    <source>
        <dbReference type="ARBA" id="ARBA00022741"/>
    </source>
</evidence>
<dbReference type="PANTHER" id="PTHR30075">
    <property type="entry name" value="GLYCYL-TRNA SYNTHETASE"/>
    <property type="match status" value="1"/>
</dbReference>
<dbReference type="InterPro" id="IPR006194">
    <property type="entry name" value="Gly-tRNA-synth_heterodimer"/>
</dbReference>
<comment type="similarity">
    <text evidence="2 10">Belongs to the class-II aminoacyl-tRNA synthetase family.</text>
</comment>
<dbReference type="GO" id="GO:0004820">
    <property type="term" value="F:glycine-tRNA ligase activity"/>
    <property type="evidence" value="ECO:0007669"/>
    <property type="project" value="UniProtKB-UniRule"/>
</dbReference>
<accession>A0A402D3F2</accession>
<dbReference type="Pfam" id="PF05746">
    <property type="entry name" value="DALR_1"/>
    <property type="match status" value="1"/>
</dbReference>
<keyword evidence="3 10" id="KW-0963">Cytoplasm</keyword>
<dbReference type="PROSITE" id="PS50861">
    <property type="entry name" value="AA_TRNA_LIGASE_II_GLYAB"/>
    <property type="match status" value="1"/>
</dbReference>
<keyword evidence="6 10" id="KW-0067">ATP-binding</keyword>
<evidence type="ECO:0000256" key="2">
    <source>
        <dbReference type="ARBA" id="ARBA00008226"/>
    </source>
</evidence>
<dbReference type="HAMAP" id="MF_00255">
    <property type="entry name" value="Gly_tRNA_synth_beta"/>
    <property type="match status" value="1"/>
</dbReference>
<dbReference type="GO" id="GO:0006420">
    <property type="term" value="P:arginyl-tRNA aminoacylation"/>
    <property type="evidence" value="ECO:0007669"/>
    <property type="project" value="InterPro"/>
</dbReference>
<keyword evidence="7 10" id="KW-0648">Protein biosynthesis</keyword>
<evidence type="ECO:0000256" key="10">
    <source>
        <dbReference type="HAMAP-Rule" id="MF_00255"/>
    </source>
</evidence>
<dbReference type="GO" id="GO:0005829">
    <property type="term" value="C:cytosol"/>
    <property type="evidence" value="ECO:0007669"/>
    <property type="project" value="TreeGrafter"/>
</dbReference>
<dbReference type="InterPro" id="IPR008909">
    <property type="entry name" value="DALR_anticod-bd"/>
</dbReference>
<dbReference type="SUPFAM" id="SSF109604">
    <property type="entry name" value="HD-domain/PDEase-like"/>
    <property type="match status" value="1"/>
</dbReference>
<dbReference type="GO" id="GO:0005524">
    <property type="term" value="F:ATP binding"/>
    <property type="evidence" value="ECO:0007669"/>
    <property type="project" value="UniProtKB-UniRule"/>
</dbReference>
<dbReference type="RefSeq" id="WP_165864549.1">
    <property type="nucleotide sequence ID" value="NZ_AP025739.1"/>
</dbReference>
<dbReference type="Proteomes" id="UP000287394">
    <property type="component" value="Chromosome"/>
</dbReference>
<proteinExistence type="inferred from homology"/>
<name>A0A402D3F2_9BACT</name>
<dbReference type="GO" id="GO:0006426">
    <property type="term" value="P:glycyl-tRNA aminoacylation"/>
    <property type="evidence" value="ECO:0007669"/>
    <property type="project" value="UniProtKB-UniRule"/>
</dbReference>
<dbReference type="EMBL" id="AP025739">
    <property type="protein sequence ID" value="BDI31887.1"/>
    <property type="molecule type" value="Genomic_DNA"/>
</dbReference>
<evidence type="ECO:0000256" key="1">
    <source>
        <dbReference type="ARBA" id="ARBA00004496"/>
    </source>
</evidence>
<comment type="catalytic activity">
    <reaction evidence="9 10">
        <text>tRNA(Gly) + glycine + ATP = glycyl-tRNA(Gly) + AMP + diphosphate</text>
        <dbReference type="Rhea" id="RHEA:16013"/>
        <dbReference type="Rhea" id="RHEA-COMP:9664"/>
        <dbReference type="Rhea" id="RHEA-COMP:9683"/>
        <dbReference type="ChEBI" id="CHEBI:30616"/>
        <dbReference type="ChEBI" id="CHEBI:33019"/>
        <dbReference type="ChEBI" id="CHEBI:57305"/>
        <dbReference type="ChEBI" id="CHEBI:78442"/>
        <dbReference type="ChEBI" id="CHEBI:78522"/>
        <dbReference type="ChEBI" id="CHEBI:456215"/>
        <dbReference type="EC" id="6.1.1.14"/>
    </reaction>
</comment>